<dbReference type="PANTHER" id="PTHR45339:SF1">
    <property type="entry name" value="HYBRID SIGNAL TRANSDUCTION HISTIDINE KINASE J"/>
    <property type="match status" value="1"/>
</dbReference>
<keyword evidence="4" id="KW-0902">Two-component regulatory system</keyword>
<evidence type="ECO:0000313" key="8">
    <source>
        <dbReference type="EMBL" id="PWF48643.1"/>
    </source>
</evidence>
<dbReference type="InterPro" id="IPR003594">
    <property type="entry name" value="HATPase_dom"/>
</dbReference>
<dbReference type="InterPro" id="IPR011006">
    <property type="entry name" value="CheY-like_superfamily"/>
</dbReference>
<dbReference type="SMART" id="SM00448">
    <property type="entry name" value="REC"/>
    <property type="match status" value="1"/>
</dbReference>
<evidence type="ECO:0000256" key="2">
    <source>
        <dbReference type="ARBA" id="ARBA00012438"/>
    </source>
</evidence>
<evidence type="ECO:0000256" key="3">
    <source>
        <dbReference type="ARBA" id="ARBA00022553"/>
    </source>
</evidence>
<protein>
    <recommendedName>
        <fullName evidence="2">histidine kinase</fullName>
        <ecNumber evidence="2">2.7.13.3</ecNumber>
    </recommendedName>
</protein>
<dbReference type="SUPFAM" id="SSF55874">
    <property type="entry name" value="ATPase domain of HSP90 chaperone/DNA topoisomerase II/histidine kinase"/>
    <property type="match status" value="1"/>
</dbReference>
<dbReference type="Gene3D" id="3.30.565.10">
    <property type="entry name" value="Histidine kinase-like ATPase, C-terminal domain"/>
    <property type="match status" value="1"/>
</dbReference>
<evidence type="ECO:0000256" key="5">
    <source>
        <dbReference type="PROSITE-ProRule" id="PRU00169"/>
    </source>
</evidence>
<dbReference type="PROSITE" id="PS50110">
    <property type="entry name" value="RESPONSE_REGULATORY"/>
    <property type="match status" value="1"/>
</dbReference>
<feature type="domain" description="Response regulatory" evidence="7">
    <location>
        <begin position="93"/>
        <end position="216"/>
    </location>
</feature>
<sequence length="230" mass="23356">AEQAGKLFQAFVQADSSTTRRFGGTGLGLAISARLVAMMGGEIWLDSAVGRGTTFHFIVRLGLGACRLGGGPGGGGPGAGDPDARLEALAGRHALVVDDNANARQLLVAQLDALGVAARAADGGEAALAELRRASDLGEPYPLVLMDWKMPGLDGMAATRAIRADPGIGGTPVIIMLTAHGREQAMGGREANALLDGVLLKPVTPQLLAATLARALSGAPEPLARRRAAG</sequence>
<dbReference type="InterPro" id="IPR036890">
    <property type="entry name" value="HATPase_C_sf"/>
</dbReference>
<dbReference type="InterPro" id="IPR001789">
    <property type="entry name" value="Sig_transdc_resp-reg_receiver"/>
</dbReference>
<keyword evidence="9" id="KW-1185">Reference proteome</keyword>
<gene>
    <name evidence="8" type="ORF">C7C56_010765</name>
</gene>
<dbReference type="GO" id="GO:0000160">
    <property type="term" value="P:phosphorelay signal transduction system"/>
    <property type="evidence" value="ECO:0007669"/>
    <property type="project" value="InterPro"/>
</dbReference>
<feature type="modified residue" description="4-aspartylphosphate" evidence="5">
    <location>
        <position position="147"/>
    </location>
</feature>
<evidence type="ECO:0000313" key="9">
    <source>
        <dbReference type="Proteomes" id="UP000241421"/>
    </source>
</evidence>
<dbReference type="EMBL" id="PXWF02000169">
    <property type="protein sequence ID" value="PWF48643.1"/>
    <property type="molecule type" value="Genomic_DNA"/>
</dbReference>
<keyword evidence="3 5" id="KW-0597">Phosphoprotein</keyword>
<dbReference type="InterPro" id="IPR004358">
    <property type="entry name" value="Sig_transdc_His_kin-like_C"/>
</dbReference>
<evidence type="ECO:0000256" key="1">
    <source>
        <dbReference type="ARBA" id="ARBA00000085"/>
    </source>
</evidence>
<reference evidence="8 9" key="1">
    <citation type="submission" date="2018-04" db="EMBL/GenBank/DDBJ databases">
        <title>Massilia violaceinigra sp. nov., a novel purple-pigmented bacterium isolated from Tianshan glacier, Xinjiang, China.</title>
        <authorList>
            <person name="Wang H."/>
        </authorList>
    </citation>
    <scope>NUCLEOTIDE SEQUENCE [LARGE SCALE GENOMIC DNA]</scope>
    <source>
        <strain evidence="8 9">B448-2</strain>
    </source>
</reference>
<dbReference type="EC" id="2.7.13.3" evidence="2"/>
<dbReference type="InterPro" id="IPR005467">
    <property type="entry name" value="His_kinase_dom"/>
</dbReference>
<comment type="catalytic activity">
    <reaction evidence="1">
        <text>ATP + protein L-histidine = ADP + protein N-phospho-L-histidine.</text>
        <dbReference type="EC" id="2.7.13.3"/>
    </reaction>
</comment>
<dbReference type="RefSeq" id="WP_146204416.1">
    <property type="nucleotide sequence ID" value="NZ_PXWF02000169.1"/>
</dbReference>
<dbReference type="OrthoDB" id="5290456at2"/>
<name>A0A2U2HMC4_9BURK</name>
<dbReference type="PROSITE" id="PS50109">
    <property type="entry name" value="HIS_KIN"/>
    <property type="match status" value="1"/>
</dbReference>
<dbReference type="Proteomes" id="UP000241421">
    <property type="component" value="Unassembled WGS sequence"/>
</dbReference>
<dbReference type="SUPFAM" id="SSF52172">
    <property type="entry name" value="CheY-like"/>
    <property type="match status" value="1"/>
</dbReference>
<dbReference type="Pfam" id="PF02518">
    <property type="entry name" value="HATPase_c"/>
    <property type="match status" value="1"/>
</dbReference>
<comment type="caution">
    <text evidence="8">The sequence shown here is derived from an EMBL/GenBank/DDBJ whole genome shotgun (WGS) entry which is preliminary data.</text>
</comment>
<dbReference type="Pfam" id="PF00072">
    <property type="entry name" value="Response_reg"/>
    <property type="match status" value="1"/>
</dbReference>
<organism evidence="8 9">
    <name type="scientific">Massilia glaciei</name>
    <dbReference type="NCBI Taxonomy" id="1524097"/>
    <lineage>
        <taxon>Bacteria</taxon>
        <taxon>Pseudomonadati</taxon>
        <taxon>Pseudomonadota</taxon>
        <taxon>Betaproteobacteria</taxon>
        <taxon>Burkholderiales</taxon>
        <taxon>Oxalobacteraceae</taxon>
        <taxon>Telluria group</taxon>
        <taxon>Massilia</taxon>
    </lineage>
</organism>
<feature type="domain" description="Histidine kinase" evidence="6">
    <location>
        <begin position="1"/>
        <end position="63"/>
    </location>
</feature>
<evidence type="ECO:0000259" key="7">
    <source>
        <dbReference type="PROSITE" id="PS50110"/>
    </source>
</evidence>
<dbReference type="PANTHER" id="PTHR45339">
    <property type="entry name" value="HYBRID SIGNAL TRANSDUCTION HISTIDINE KINASE J"/>
    <property type="match status" value="1"/>
</dbReference>
<dbReference type="AlphaFoldDB" id="A0A2U2HMC4"/>
<feature type="non-terminal residue" evidence="8">
    <location>
        <position position="1"/>
    </location>
</feature>
<feature type="non-terminal residue" evidence="8">
    <location>
        <position position="230"/>
    </location>
</feature>
<dbReference type="Gene3D" id="3.40.50.2300">
    <property type="match status" value="1"/>
</dbReference>
<evidence type="ECO:0000256" key="4">
    <source>
        <dbReference type="ARBA" id="ARBA00023012"/>
    </source>
</evidence>
<accession>A0A2U2HMC4</accession>
<dbReference type="GO" id="GO:0004673">
    <property type="term" value="F:protein histidine kinase activity"/>
    <property type="evidence" value="ECO:0007669"/>
    <property type="project" value="UniProtKB-EC"/>
</dbReference>
<dbReference type="PRINTS" id="PR00344">
    <property type="entry name" value="BCTRLSENSOR"/>
</dbReference>
<proteinExistence type="predicted"/>
<evidence type="ECO:0000259" key="6">
    <source>
        <dbReference type="PROSITE" id="PS50109"/>
    </source>
</evidence>
<dbReference type="CDD" id="cd17546">
    <property type="entry name" value="REC_hyHK_CKI1_RcsC-like"/>
    <property type="match status" value="1"/>
</dbReference>